<keyword evidence="2" id="KW-1185">Reference proteome</keyword>
<reference evidence="2" key="1">
    <citation type="journal article" date="2023" name="Hortic. Res.">
        <title>A chromosome-level phased genome enabling allele-level studies in sweet orange: a case study on citrus Huanglongbing tolerance.</title>
        <authorList>
            <person name="Wu B."/>
            <person name="Yu Q."/>
            <person name="Deng Z."/>
            <person name="Duan Y."/>
            <person name="Luo F."/>
            <person name="Gmitter F. Jr."/>
        </authorList>
    </citation>
    <scope>NUCLEOTIDE SEQUENCE [LARGE SCALE GENOMIC DNA]</scope>
    <source>
        <strain evidence="2">cv. Valencia</strain>
    </source>
</reference>
<comment type="caution">
    <text evidence="1">The sequence shown here is derived from an EMBL/GenBank/DDBJ whole genome shotgun (WGS) entry which is preliminary data.</text>
</comment>
<name>A0ACB8K6B1_CITSI</name>
<organism evidence="1 2">
    <name type="scientific">Citrus sinensis</name>
    <name type="common">Sweet orange</name>
    <name type="synonym">Citrus aurantium var. sinensis</name>
    <dbReference type="NCBI Taxonomy" id="2711"/>
    <lineage>
        <taxon>Eukaryota</taxon>
        <taxon>Viridiplantae</taxon>
        <taxon>Streptophyta</taxon>
        <taxon>Embryophyta</taxon>
        <taxon>Tracheophyta</taxon>
        <taxon>Spermatophyta</taxon>
        <taxon>Magnoliopsida</taxon>
        <taxon>eudicotyledons</taxon>
        <taxon>Gunneridae</taxon>
        <taxon>Pentapetalae</taxon>
        <taxon>rosids</taxon>
        <taxon>malvids</taxon>
        <taxon>Sapindales</taxon>
        <taxon>Rutaceae</taxon>
        <taxon>Aurantioideae</taxon>
        <taxon>Citrus</taxon>
    </lineage>
</organism>
<dbReference type="Proteomes" id="UP000829398">
    <property type="component" value="Chromosome 6"/>
</dbReference>
<protein>
    <submittedName>
        <fullName evidence="1">UDP-glycosyltransferase 83A1</fullName>
    </submittedName>
</protein>
<dbReference type="EMBL" id="CM039175">
    <property type="protein sequence ID" value="KAH9740323.1"/>
    <property type="molecule type" value="Genomic_DNA"/>
</dbReference>
<accession>A0ACB8K6B1</accession>
<gene>
    <name evidence="1" type="ORF">KPL71_019441</name>
</gene>
<proteinExistence type="predicted"/>
<evidence type="ECO:0000313" key="1">
    <source>
        <dbReference type="EMBL" id="KAH9740323.1"/>
    </source>
</evidence>
<sequence length="339" mass="38537">MQRPHAPAQGHVLPLLELPQCLIKHSFRITFVNTEYNHKRVIDASGQKNSIGDQIKLVSILDRMEPEEDRNDWLEELIEEINRQEDEKISCVIADGAMGWAMLHIWPAAAGLLALSFSIPKLLDDGIIDNDGTAIKKHMIQLAPTMATIHSTNLVWTCVGLNTCLKWFGQQQPNSVIYIAFGSFTVFDRILFQEPDMTDNSNDDAYQKGFQDGVGTRGQMVGCTPQQKFLSHPSIACFLRHCGWNPTTEGVSNGLAFLCWPYFAEQFLNESYICAIRKVGQREEINNKVDQMLGDENFKACALELKEKVLNCVREDGQSNKTLNQEFHRVDQSRDYWLR</sequence>
<evidence type="ECO:0000313" key="2">
    <source>
        <dbReference type="Proteomes" id="UP000829398"/>
    </source>
</evidence>